<dbReference type="GO" id="GO:0016702">
    <property type="term" value="F:oxidoreductase activity, acting on single donors with incorporation of molecular oxygen, incorporation of two atoms of oxygen"/>
    <property type="evidence" value="ECO:0007669"/>
    <property type="project" value="InterPro"/>
</dbReference>
<feature type="domain" description="Lipoxygenase" evidence="1">
    <location>
        <begin position="1"/>
        <end position="110"/>
    </location>
</feature>
<dbReference type="OMA" id="LEMLVCL"/>
<dbReference type="Gene3D" id="1.20.245.10">
    <property type="entry name" value="Lipoxygenase-1, Domain 5"/>
    <property type="match status" value="1"/>
</dbReference>
<evidence type="ECO:0000313" key="3">
    <source>
        <dbReference type="Proteomes" id="UP000007754"/>
    </source>
</evidence>
<dbReference type="AlphaFoldDB" id="A0A674HNF2"/>
<dbReference type="InterPro" id="IPR013819">
    <property type="entry name" value="LipOase_C"/>
</dbReference>
<proteinExistence type="predicted"/>
<evidence type="ECO:0000259" key="1">
    <source>
        <dbReference type="PROSITE" id="PS51393"/>
    </source>
</evidence>
<dbReference type="GeneTree" id="ENSGT00940000161510"/>
<dbReference type="Ensembl" id="ENSTGUT00000030323.1">
    <property type="protein sequence ID" value="ENSTGUP00000036533.1"/>
    <property type="gene ID" value="ENSTGUG00000020088.1"/>
</dbReference>
<accession>A0A674HNF2</accession>
<dbReference type="GO" id="GO:0046872">
    <property type="term" value="F:metal ion binding"/>
    <property type="evidence" value="ECO:0007669"/>
    <property type="project" value="InterPro"/>
</dbReference>
<name>A0A674HNF2_TAEGU</name>
<dbReference type="InParanoid" id="A0A674HNF2"/>
<reference evidence="2" key="2">
    <citation type="submission" date="2025-09" db="UniProtKB">
        <authorList>
            <consortium name="Ensembl"/>
        </authorList>
    </citation>
    <scope>IDENTIFICATION</scope>
</reference>
<dbReference type="InterPro" id="IPR036226">
    <property type="entry name" value="LipOase_C_sf"/>
</dbReference>
<evidence type="ECO:0000313" key="2">
    <source>
        <dbReference type="Ensembl" id="ENSTGUP00000036533.1"/>
    </source>
</evidence>
<organism evidence="2 3">
    <name type="scientific">Taeniopygia guttata</name>
    <name type="common">Zebra finch</name>
    <name type="synonym">Poephila guttata</name>
    <dbReference type="NCBI Taxonomy" id="59729"/>
    <lineage>
        <taxon>Eukaryota</taxon>
        <taxon>Metazoa</taxon>
        <taxon>Chordata</taxon>
        <taxon>Craniata</taxon>
        <taxon>Vertebrata</taxon>
        <taxon>Euteleostomi</taxon>
        <taxon>Archelosauria</taxon>
        <taxon>Archosauria</taxon>
        <taxon>Dinosauria</taxon>
        <taxon>Saurischia</taxon>
        <taxon>Theropoda</taxon>
        <taxon>Coelurosauria</taxon>
        <taxon>Aves</taxon>
        <taxon>Neognathae</taxon>
        <taxon>Neoaves</taxon>
        <taxon>Telluraves</taxon>
        <taxon>Australaves</taxon>
        <taxon>Passeriformes</taxon>
        <taxon>Passeroidea</taxon>
        <taxon>Estrildidae</taxon>
        <taxon>Estrildinae</taxon>
        <taxon>Taeniopygia</taxon>
    </lineage>
</organism>
<reference evidence="2" key="1">
    <citation type="submission" date="2025-08" db="UniProtKB">
        <authorList>
            <consortium name="Ensembl"/>
        </authorList>
    </citation>
    <scope>IDENTIFICATION</scope>
</reference>
<sequence>MPNTPGTMQRPPPAGDTEATEELLVATMPSPRATGALLGLLSVVSYEGGEPRPLGSRSQDLFVGSAPGSLLAAFRRRLRATSERIRARNAALELPYPYLEPSVVQESISI</sequence>
<protein>
    <recommendedName>
        <fullName evidence="1">Lipoxygenase domain-containing protein</fullName>
    </recommendedName>
</protein>
<dbReference type="SUPFAM" id="SSF48484">
    <property type="entry name" value="Lipoxigenase"/>
    <property type="match status" value="1"/>
</dbReference>
<dbReference type="Proteomes" id="UP000007754">
    <property type="component" value="Unplaced"/>
</dbReference>
<dbReference type="PROSITE" id="PS51393">
    <property type="entry name" value="LIPOXYGENASE_3"/>
    <property type="match status" value="1"/>
</dbReference>
<keyword evidence="3" id="KW-1185">Reference proteome</keyword>